<protein>
    <submittedName>
        <fullName evidence="2">Uncharacterized protein</fullName>
    </submittedName>
</protein>
<sequence length="132" mass="15320">MDGAGEDAERILMVAINHDSTAVYQHYGEEEARTIDSFLNMSGDSILEEDDDDDFVPMHEQPVRSDNPVGVKPYWEEFKEYKLSEEAREKSEKNIVNAALKKYNHHLRAGDIRIRFRNGRRWSMTSWIEVSG</sequence>
<name>A0A3L6TI74_PANMI</name>
<dbReference type="AlphaFoldDB" id="A0A3L6TI74"/>
<reference evidence="3" key="1">
    <citation type="journal article" date="2019" name="Nat. Commun.">
        <title>The genome of broomcorn millet.</title>
        <authorList>
            <person name="Zou C."/>
            <person name="Miki D."/>
            <person name="Li D."/>
            <person name="Tang Q."/>
            <person name="Xiao L."/>
            <person name="Rajput S."/>
            <person name="Deng P."/>
            <person name="Jia W."/>
            <person name="Huang R."/>
            <person name="Zhang M."/>
            <person name="Sun Y."/>
            <person name="Hu J."/>
            <person name="Fu X."/>
            <person name="Schnable P.S."/>
            <person name="Li F."/>
            <person name="Zhang H."/>
            <person name="Feng B."/>
            <person name="Zhu X."/>
            <person name="Liu R."/>
            <person name="Schnable J.C."/>
            <person name="Zhu J.-K."/>
            <person name="Zhang H."/>
        </authorList>
    </citation>
    <scope>NUCLEOTIDE SEQUENCE [LARGE SCALE GENOMIC DNA]</scope>
</reference>
<evidence type="ECO:0000313" key="3">
    <source>
        <dbReference type="Proteomes" id="UP000275267"/>
    </source>
</evidence>
<dbReference type="EMBL" id="PQIB02000001">
    <property type="protein sequence ID" value="RLN40047.1"/>
    <property type="molecule type" value="Genomic_DNA"/>
</dbReference>
<comment type="caution">
    <text evidence="2">The sequence shown here is derived from an EMBL/GenBank/DDBJ whole genome shotgun (WGS) entry which is preliminary data.</text>
</comment>
<proteinExistence type="predicted"/>
<feature type="region of interest" description="Disordered" evidence="1">
    <location>
        <begin position="49"/>
        <end position="69"/>
    </location>
</feature>
<keyword evidence="3" id="KW-1185">Reference proteome</keyword>
<dbReference type="Proteomes" id="UP000275267">
    <property type="component" value="Unassembled WGS sequence"/>
</dbReference>
<organism evidence="2 3">
    <name type="scientific">Panicum miliaceum</name>
    <name type="common">Proso millet</name>
    <name type="synonym">Broomcorn millet</name>
    <dbReference type="NCBI Taxonomy" id="4540"/>
    <lineage>
        <taxon>Eukaryota</taxon>
        <taxon>Viridiplantae</taxon>
        <taxon>Streptophyta</taxon>
        <taxon>Embryophyta</taxon>
        <taxon>Tracheophyta</taxon>
        <taxon>Spermatophyta</taxon>
        <taxon>Magnoliopsida</taxon>
        <taxon>Liliopsida</taxon>
        <taxon>Poales</taxon>
        <taxon>Poaceae</taxon>
        <taxon>PACMAD clade</taxon>
        <taxon>Panicoideae</taxon>
        <taxon>Panicodae</taxon>
        <taxon>Paniceae</taxon>
        <taxon>Panicinae</taxon>
        <taxon>Panicum</taxon>
        <taxon>Panicum sect. Panicum</taxon>
    </lineage>
</organism>
<evidence type="ECO:0000256" key="1">
    <source>
        <dbReference type="SAM" id="MobiDB-lite"/>
    </source>
</evidence>
<gene>
    <name evidence="2" type="ORF">C2845_PM01G43980</name>
</gene>
<evidence type="ECO:0000313" key="2">
    <source>
        <dbReference type="EMBL" id="RLN40047.1"/>
    </source>
</evidence>
<accession>A0A3L6TI74</accession>